<accession>A0A2P2NQ40</accession>
<name>A0A2P2NQ40_RHIMU</name>
<evidence type="ECO:0000313" key="1">
    <source>
        <dbReference type="EMBL" id="MBX44520.1"/>
    </source>
</evidence>
<protein>
    <submittedName>
        <fullName evidence="1">Uncharacterized protein</fullName>
    </submittedName>
</protein>
<organism evidence="1">
    <name type="scientific">Rhizophora mucronata</name>
    <name type="common">Asiatic mangrove</name>
    <dbReference type="NCBI Taxonomy" id="61149"/>
    <lineage>
        <taxon>Eukaryota</taxon>
        <taxon>Viridiplantae</taxon>
        <taxon>Streptophyta</taxon>
        <taxon>Embryophyta</taxon>
        <taxon>Tracheophyta</taxon>
        <taxon>Spermatophyta</taxon>
        <taxon>Magnoliopsida</taxon>
        <taxon>eudicotyledons</taxon>
        <taxon>Gunneridae</taxon>
        <taxon>Pentapetalae</taxon>
        <taxon>rosids</taxon>
        <taxon>fabids</taxon>
        <taxon>Malpighiales</taxon>
        <taxon>Rhizophoraceae</taxon>
        <taxon>Rhizophora</taxon>
    </lineage>
</organism>
<sequence length="31" mass="3407">MNAQINANLCLSKAQCCFSYSYLQPPKIDAA</sequence>
<dbReference type="EMBL" id="GGEC01064036">
    <property type="protein sequence ID" value="MBX44520.1"/>
    <property type="molecule type" value="Transcribed_RNA"/>
</dbReference>
<reference evidence="1" key="1">
    <citation type="submission" date="2018-02" db="EMBL/GenBank/DDBJ databases">
        <title>Rhizophora mucronata_Transcriptome.</title>
        <authorList>
            <person name="Meera S.P."/>
            <person name="Sreeshan A."/>
            <person name="Augustine A."/>
        </authorList>
    </citation>
    <scope>NUCLEOTIDE SEQUENCE</scope>
    <source>
        <tissue evidence="1">Leaf</tissue>
    </source>
</reference>
<proteinExistence type="predicted"/>
<dbReference type="AlphaFoldDB" id="A0A2P2NQ40"/>